<dbReference type="Gene3D" id="3.40.50.150">
    <property type="entry name" value="Vaccinia Virus protein VP39"/>
    <property type="match status" value="1"/>
</dbReference>
<organism evidence="4 5">
    <name type="scientific">Phyllosticta citrichinensis</name>
    <dbReference type="NCBI Taxonomy" id="1130410"/>
    <lineage>
        <taxon>Eukaryota</taxon>
        <taxon>Fungi</taxon>
        <taxon>Dikarya</taxon>
        <taxon>Ascomycota</taxon>
        <taxon>Pezizomycotina</taxon>
        <taxon>Dothideomycetes</taxon>
        <taxon>Dothideomycetes incertae sedis</taxon>
        <taxon>Botryosphaeriales</taxon>
        <taxon>Phyllostictaceae</taxon>
        <taxon>Phyllosticta</taxon>
    </lineage>
</organism>
<evidence type="ECO:0000256" key="3">
    <source>
        <dbReference type="ARBA" id="ARBA00022691"/>
    </source>
</evidence>
<dbReference type="InterPro" id="IPR008854">
    <property type="entry name" value="TPMT"/>
</dbReference>
<comment type="caution">
    <text evidence="4">The sequence shown here is derived from an EMBL/GenBank/DDBJ whole genome shotgun (WGS) entry which is preliminary data.</text>
</comment>
<evidence type="ECO:0000256" key="1">
    <source>
        <dbReference type="ARBA" id="ARBA00022603"/>
    </source>
</evidence>
<reference evidence="4 5" key="1">
    <citation type="journal article" date="2022" name="G3 (Bethesda)">
        <title>Enemy or ally: a genomic approach to elucidate the lifestyle of Phyllosticta citrichinaensis.</title>
        <authorList>
            <person name="Buijs V.A."/>
            <person name="Groenewald J.Z."/>
            <person name="Haridas S."/>
            <person name="LaButti K.M."/>
            <person name="Lipzen A."/>
            <person name="Martin F.M."/>
            <person name="Barry K."/>
            <person name="Grigoriev I.V."/>
            <person name="Crous P.W."/>
            <person name="Seidl M.F."/>
        </authorList>
    </citation>
    <scope>NUCLEOTIDE SEQUENCE [LARGE SCALE GENOMIC DNA]</scope>
    <source>
        <strain evidence="4 5">CBS 129764</strain>
    </source>
</reference>
<dbReference type="PANTHER" id="PTHR10259:SF11">
    <property type="entry name" value="THIOPURINE S-METHYLTRANSFERASE"/>
    <property type="match status" value="1"/>
</dbReference>
<keyword evidence="3" id="KW-0949">S-adenosyl-L-methionine</keyword>
<dbReference type="Pfam" id="PF05724">
    <property type="entry name" value="TPMT"/>
    <property type="match status" value="1"/>
</dbReference>
<sequence length="302" mass="33023">MPDASTADRPTDARARLLSHFGSTAPQDSSSQGAKWDALWCDGSFLPWDKGLPNPALRDLLQNNLPDDVLRPDDPPLLPDPVVDGIRRRALVPGCGKGYDVHLLASAGYEAWGLEISPAAVEAAKQWAKEAEKRGLKDGYETLNGKGGRGSATFVCGDFFKDDWLQKIGVEGGFDIIYDYTFLSALPPALRSAWALQMSKLLSRDPQAALVCVEFPTYKPPSTGGPPFGLPSKVYEQHLSRPGDEVKYDDEGHVVEETDQFGSFIIPKTNSIGLYRDAHYAPLNTHEIGKGTDMVSVWRHPS</sequence>
<proteinExistence type="predicted"/>
<dbReference type="PANTHER" id="PTHR10259">
    <property type="entry name" value="THIOPURINE S-METHYLTRANSFERASE"/>
    <property type="match status" value="1"/>
</dbReference>
<dbReference type="InterPro" id="IPR029063">
    <property type="entry name" value="SAM-dependent_MTases_sf"/>
</dbReference>
<gene>
    <name evidence="4" type="ORF">IWX90DRAFT_43004</name>
</gene>
<evidence type="ECO:0000313" key="4">
    <source>
        <dbReference type="EMBL" id="KAK8178111.1"/>
    </source>
</evidence>
<dbReference type="PROSITE" id="PS51585">
    <property type="entry name" value="SAM_MT_TPMT"/>
    <property type="match status" value="1"/>
</dbReference>
<keyword evidence="5" id="KW-1185">Reference proteome</keyword>
<evidence type="ECO:0000313" key="5">
    <source>
        <dbReference type="Proteomes" id="UP001456524"/>
    </source>
</evidence>
<dbReference type="SUPFAM" id="SSF53335">
    <property type="entry name" value="S-adenosyl-L-methionine-dependent methyltransferases"/>
    <property type="match status" value="1"/>
</dbReference>
<accession>A0ABR1Y953</accession>
<dbReference type="GO" id="GO:0032259">
    <property type="term" value="P:methylation"/>
    <property type="evidence" value="ECO:0007669"/>
    <property type="project" value="UniProtKB-KW"/>
</dbReference>
<protein>
    <submittedName>
        <fullName evidence="4">Thiol methyltransferase</fullName>
    </submittedName>
</protein>
<dbReference type="EMBL" id="JBBWUH010000001">
    <property type="protein sequence ID" value="KAK8178111.1"/>
    <property type="molecule type" value="Genomic_DNA"/>
</dbReference>
<keyword evidence="1 4" id="KW-0489">Methyltransferase</keyword>
<evidence type="ECO:0000256" key="2">
    <source>
        <dbReference type="ARBA" id="ARBA00022679"/>
    </source>
</evidence>
<keyword evidence="2" id="KW-0808">Transferase</keyword>
<dbReference type="CDD" id="cd02440">
    <property type="entry name" value="AdoMet_MTases"/>
    <property type="match status" value="1"/>
</dbReference>
<name>A0ABR1Y953_9PEZI</name>
<dbReference type="Proteomes" id="UP001456524">
    <property type="component" value="Unassembled WGS sequence"/>
</dbReference>
<dbReference type="GO" id="GO:0008168">
    <property type="term" value="F:methyltransferase activity"/>
    <property type="evidence" value="ECO:0007669"/>
    <property type="project" value="UniProtKB-KW"/>
</dbReference>